<sequence length="108" mass="12854">MQLFCSDRKPICRSRRAYFDQCGIDQFPEIRGLCLEILSRVFQFARVEFVRGFAGYPDPPKGPKRMFEIRIAGMILAACGVWLALIFYEDYRRKKEKRELRERQRKGL</sequence>
<name>A0A8X7BY35_9ARAC</name>
<organism evidence="2 3">
    <name type="scientific">Trichonephila inaurata madagascariensis</name>
    <dbReference type="NCBI Taxonomy" id="2747483"/>
    <lineage>
        <taxon>Eukaryota</taxon>
        <taxon>Metazoa</taxon>
        <taxon>Ecdysozoa</taxon>
        <taxon>Arthropoda</taxon>
        <taxon>Chelicerata</taxon>
        <taxon>Arachnida</taxon>
        <taxon>Araneae</taxon>
        <taxon>Araneomorphae</taxon>
        <taxon>Entelegynae</taxon>
        <taxon>Araneoidea</taxon>
        <taxon>Nephilidae</taxon>
        <taxon>Trichonephila</taxon>
        <taxon>Trichonephila inaurata</taxon>
    </lineage>
</organism>
<protein>
    <submittedName>
        <fullName evidence="2">Uncharacterized protein</fullName>
    </submittedName>
</protein>
<accession>A0A8X7BY35</accession>
<evidence type="ECO:0000313" key="2">
    <source>
        <dbReference type="EMBL" id="GFY49411.1"/>
    </source>
</evidence>
<dbReference type="AlphaFoldDB" id="A0A8X7BY35"/>
<evidence type="ECO:0000256" key="1">
    <source>
        <dbReference type="SAM" id="Phobius"/>
    </source>
</evidence>
<gene>
    <name evidence="2" type="ORF">TNIN_417841</name>
</gene>
<comment type="caution">
    <text evidence="2">The sequence shown here is derived from an EMBL/GenBank/DDBJ whole genome shotgun (WGS) entry which is preliminary data.</text>
</comment>
<proteinExistence type="predicted"/>
<reference evidence="2" key="1">
    <citation type="submission" date="2020-08" db="EMBL/GenBank/DDBJ databases">
        <title>Multicomponent nature underlies the extraordinary mechanical properties of spider dragline silk.</title>
        <authorList>
            <person name="Kono N."/>
            <person name="Nakamura H."/>
            <person name="Mori M."/>
            <person name="Yoshida Y."/>
            <person name="Ohtoshi R."/>
            <person name="Malay A.D."/>
            <person name="Moran D.A.P."/>
            <person name="Tomita M."/>
            <person name="Numata K."/>
            <person name="Arakawa K."/>
        </authorList>
    </citation>
    <scope>NUCLEOTIDE SEQUENCE</scope>
</reference>
<evidence type="ECO:0000313" key="3">
    <source>
        <dbReference type="Proteomes" id="UP000886998"/>
    </source>
</evidence>
<keyword evidence="3" id="KW-1185">Reference proteome</keyword>
<keyword evidence="1" id="KW-0472">Membrane</keyword>
<dbReference type="EMBL" id="BMAV01006999">
    <property type="protein sequence ID" value="GFY49411.1"/>
    <property type="molecule type" value="Genomic_DNA"/>
</dbReference>
<feature type="transmembrane region" description="Helical" evidence="1">
    <location>
        <begin position="69"/>
        <end position="88"/>
    </location>
</feature>
<dbReference type="Proteomes" id="UP000886998">
    <property type="component" value="Unassembled WGS sequence"/>
</dbReference>
<keyword evidence="1" id="KW-0812">Transmembrane</keyword>
<keyword evidence="1" id="KW-1133">Transmembrane helix</keyword>